<dbReference type="EMBL" id="JACBXV010000233">
    <property type="protein sequence ID" value="NYS70209.1"/>
    <property type="molecule type" value="Genomic_DNA"/>
</dbReference>
<sequence>MTKEDQHDNLDRRSDPLGGAQGDDPGSGPEGGDLPEGALQPSGPGGSGVGDDWALDPIGYDREGSEDPLAGVAQVTLSRQIQARSGPLPDPAEFAAYEEVLPGSADRILTMAERALEARIEDQHTTARAEARAFLGAAWAVSFFPWLLGVLTIGLMLAGESAVAAVTALVTAATAGPQIIAAIRSGRRRDQDEDAD</sequence>
<keyword evidence="2" id="KW-0812">Transmembrane</keyword>
<feature type="compositionally biased region" description="Basic and acidic residues" evidence="1">
    <location>
        <begin position="1"/>
        <end position="15"/>
    </location>
</feature>
<feature type="transmembrane region" description="Helical" evidence="2">
    <location>
        <begin position="133"/>
        <end position="156"/>
    </location>
</feature>
<evidence type="ECO:0000313" key="4">
    <source>
        <dbReference type="Proteomes" id="UP000572528"/>
    </source>
</evidence>
<dbReference type="RefSeq" id="WP_179901446.1">
    <property type="nucleotide sequence ID" value="NZ_JACBXV010000233.1"/>
</dbReference>
<proteinExistence type="predicted"/>
<gene>
    <name evidence="3" type="ORF">HZZ05_11960</name>
</gene>
<evidence type="ECO:0000256" key="2">
    <source>
        <dbReference type="SAM" id="Phobius"/>
    </source>
</evidence>
<feature type="region of interest" description="Disordered" evidence="1">
    <location>
        <begin position="1"/>
        <end position="66"/>
    </location>
</feature>
<dbReference type="Proteomes" id="UP000572528">
    <property type="component" value="Unassembled WGS sequence"/>
</dbReference>
<evidence type="ECO:0000313" key="3">
    <source>
        <dbReference type="EMBL" id="NYS70209.1"/>
    </source>
</evidence>
<dbReference type="AlphaFoldDB" id="A0A853ELT9"/>
<dbReference type="InterPro" id="IPR019284">
    <property type="entry name" value="RP532"/>
</dbReference>
<comment type="caution">
    <text evidence="3">The sequence shown here is derived from an EMBL/GenBank/DDBJ whole genome shotgun (WGS) entry which is preliminary data.</text>
</comment>
<name>A0A853ELT9_9ACTO</name>
<accession>A0A853ELT9</accession>
<reference evidence="3 4" key="1">
    <citation type="submission" date="2020-07" db="EMBL/GenBank/DDBJ databases">
        <title>MOT database genomes.</title>
        <authorList>
            <person name="Joseph S."/>
            <person name="Aduse-Opoku J."/>
            <person name="Hashim A."/>
            <person name="Wade W."/>
            <person name="Curtis M."/>
        </authorList>
    </citation>
    <scope>NUCLEOTIDE SEQUENCE [LARGE SCALE GENOMIC DNA]</scope>
    <source>
        <strain evidence="3 4">WMus004</strain>
    </source>
</reference>
<feature type="transmembrane region" description="Helical" evidence="2">
    <location>
        <begin position="162"/>
        <end position="183"/>
    </location>
</feature>
<evidence type="ECO:0000256" key="1">
    <source>
        <dbReference type="SAM" id="MobiDB-lite"/>
    </source>
</evidence>
<keyword evidence="2" id="KW-1133">Transmembrane helix</keyword>
<dbReference type="Pfam" id="PF10097">
    <property type="entry name" value="DUF2335"/>
    <property type="match status" value="1"/>
</dbReference>
<keyword evidence="2" id="KW-0472">Membrane</keyword>
<organism evidence="3 4">
    <name type="scientific">Actinomyces bowdenii</name>
    <dbReference type="NCBI Taxonomy" id="131109"/>
    <lineage>
        <taxon>Bacteria</taxon>
        <taxon>Bacillati</taxon>
        <taxon>Actinomycetota</taxon>
        <taxon>Actinomycetes</taxon>
        <taxon>Actinomycetales</taxon>
        <taxon>Actinomycetaceae</taxon>
        <taxon>Actinomyces</taxon>
    </lineage>
</organism>
<protein>
    <submittedName>
        <fullName evidence="3">DUF2335 domain-containing protein</fullName>
    </submittedName>
</protein>